<dbReference type="InterPro" id="IPR013429">
    <property type="entry name" value="Regulatory_FmdB_Zinc_ribbon"/>
</dbReference>
<feature type="domain" description="Putative regulatory protein FmdB zinc ribbon" evidence="2">
    <location>
        <begin position="1"/>
        <end position="40"/>
    </location>
</feature>
<dbReference type="EMBL" id="CADCVB010000080">
    <property type="protein sequence ID" value="CAA9421386.1"/>
    <property type="molecule type" value="Genomic_DNA"/>
</dbReference>
<dbReference type="SMART" id="SM00834">
    <property type="entry name" value="CxxC_CXXC_SSSS"/>
    <property type="match status" value="1"/>
</dbReference>
<dbReference type="Pfam" id="PF09723">
    <property type="entry name" value="Zn_ribbon_8"/>
    <property type="match status" value="1"/>
</dbReference>
<evidence type="ECO:0000256" key="1">
    <source>
        <dbReference type="SAM" id="MobiDB-lite"/>
    </source>
</evidence>
<dbReference type="NCBIfam" id="TIGR02605">
    <property type="entry name" value="CxxC_CxxC_SSSS"/>
    <property type="match status" value="1"/>
</dbReference>
<proteinExistence type="predicted"/>
<organism evidence="3">
    <name type="scientific">uncultured Rubrobacteraceae bacterium</name>
    <dbReference type="NCBI Taxonomy" id="349277"/>
    <lineage>
        <taxon>Bacteria</taxon>
        <taxon>Bacillati</taxon>
        <taxon>Actinomycetota</taxon>
        <taxon>Rubrobacteria</taxon>
        <taxon>Rubrobacterales</taxon>
        <taxon>Rubrobacteraceae</taxon>
        <taxon>environmental samples</taxon>
    </lineage>
</organism>
<feature type="compositionally biased region" description="Polar residues" evidence="1">
    <location>
        <begin position="71"/>
        <end position="80"/>
    </location>
</feature>
<sequence>MPIYEYKCENGHVFDVMQRMSEDPLTECVDCGAPVKKVLQPVGISFKGSGFYSTDYNKQASKPESKETAKSGESSTNGASDSGDGAQKKPEKTSTEPSKKAD</sequence>
<gene>
    <name evidence="3" type="ORF">AVDCRST_MAG78-1019</name>
</gene>
<feature type="compositionally biased region" description="Basic and acidic residues" evidence="1">
    <location>
        <begin position="61"/>
        <end position="70"/>
    </location>
</feature>
<protein>
    <recommendedName>
        <fullName evidence="2">Putative regulatory protein FmdB zinc ribbon domain-containing protein</fullName>
    </recommendedName>
</protein>
<reference evidence="3" key="1">
    <citation type="submission" date="2020-02" db="EMBL/GenBank/DDBJ databases">
        <authorList>
            <person name="Meier V. D."/>
        </authorList>
    </citation>
    <scope>NUCLEOTIDE SEQUENCE</scope>
    <source>
        <strain evidence="3">AVDCRST_MAG78</strain>
    </source>
</reference>
<accession>A0A6J4PR58</accession>
<evidence type="ECO:0000313" key="3">
    <source>
        <dbReference type="EMBL" id="CAA9421386.1"/>
    </source>
</evidence>
<feature type="compositionally biased region" description="Basic and acidic residues" evidence="1">
    <location>
        <begin position="86"/>
        <end position="102"/>
    </location>
</feature>
<dbReference type="PANTHER" id="PTHR34404:SF2">
    <property type="entry name" value="CONSERVED SERINE RICH PROTEIN"/>
    <property type="match status" value="1"/>
</dbReference>
<dbReference type="PANTHER" id="PTHR34404">
    <property type="entry name" value="REGULATORY PROTEIN, FMDB FAMILY"/>
    <property type="match status" value="1"/>
</dbReference>
<evidence type="ECO:0000259" key="2">
    <source>
        <dbReference type="SMART" id="SM00834"/>
    </source>
</evidence>
<name>A0A6J4PR58_9ACTN</name>
<dbReference type="AlphaFoldDB" id="A0A6J4PR58"/>
<feature type="region of interest" description="Disordered" evidence="1">
    <location>
        <begin position="47"/>
        <end position="102"/>
    </location>
</feature>
<feature type="compositionally biased region" description="Polar residues" evidence="1">
    <location>
        <begin position="51"/>
        <end position="60"/>
    </location>
</feature>